<accession>A0A433ZPR2</accession>
<evidence type="ECO:0000313" key="8">
    <source>
        <dbReference type="EMBL" id="RUT64112.1"/>
    </source>
</evidence>
<feature type="compositionally biased region" description="Polar residues" evidence="6">
    <location>
        <begin position="90"/>
        <end position="111"/>
    </location>
</feature>
<sequence>MEERKPRQDEQLSTHKKKFQYIVIGIVGALFIIFFLNFLFYKADQKTEETPKQTDSNTAEQSLQSSSVRNSLLRNKPVVQENEPAGNGNRADTSGGSTETQTRTGARSPYTQKPDDRRTAAATPVDPMKDIENKFKAAELMRALEARKPSRTNAVDTPRRGDPFAPAATYQRPQNNADQINHLDSQIGANNDLIKQAESRVASRRQQGNQTIQAAENRIGMAQREAAAGSLNSGNTSSSVNRPPQVPQNVVGYGQDNVYQASTEGMMKLPVGSLINAITTMTAISDYQGGSMKAMLTHDLYDATNSYILAPKGSEFIIKVVKASNVNEVIQNRVAFMVTWLVLPNGDRIDFSRASGLDRMGIPAVKGTEVDRHILAQVLGVSAYALIGSKSSYAGSGDGENTYAGDIGDGLRGQGRNFAAKFLQIVPTVELHAGEPIRIITEDEIYIYPWDSVYEGGKYHE</sequence>
<comment type="caution">
    <text evidence="8">The sequence shown here is derived from an EMBL/GenBank/DDBJ whole genome shotgun (WGS) entry which is preliminary data.</text>
</comment>
<evidence type="ECO:0000256" key="7">
    <source>
        <dbReference type="SAM" id="Phobius"/>
    </source>
</evidence>
<proteinExistence type="inferred from homology"/>
<dbReference type="Pfam" id="PF03743">
    <property type="entry name" value="TrbI"/>
    <property type="match status" value="1"/>
</dbReference>
<evidence type="ECO:0000256" key="2">
    <source>
        <dbReference type="ARBA" id="ARBA00010265"/>
    </source>
</evidence>
<evidence type="ECO:0000256" key="3">
    <source>
        <dbReference type="ARBA" id="ARBA00022692"/>
    </source>
</evidence>
<comment type="similarity">
    <text evidence="2">Belongs to the TrbI/VirB10 family.</text>
</comment>
<reference evidence="8 9" key="1">
    <citation type="submission" date="2017-08" db="EMBL/GenBank/DDBJ databases">
        <title>Draft genome sequence of pheromone producing symbiont Morganella morganii, of the female New Zealand grass grub Costelytra giveni.</title>
        <authorList>
            <person name="Laugraud A."/>
            <person name="Young S.D."/>
            <person name="Hurst M.H."/>
        </authorList>
    </citation>
    <scope>NUCLEOTIDE SEQUENCE [LARGE SCALE GENOMIC DNA]</scope>
    <source>
        <strain evidence="8 9">MMsCG</strain>
    </source>
</reference>
<gene>
    <name evidence="8" type="ORF">CKG00_18450</name>
</gene>
<dbReference type="InterPro" id="IPR042217">
    <property type="entry name" value="T4SS_VirB10/TrbI"/>
</dbReference>
<evidence type="ECO:0000256" key="6">
    <source>
        <dbReference type="SAM" id="MobiDB-lite"/>
    </source>
</evidence>
<feature type="region of interest" description="Disordered" evidence="6">
    <location>
        <begin position="225"/>
        <end position="245"/>
    </location>
</feature>
<organism evidence="8 9">
    <name type="scientific">Morganella morganii</name>
    <name type="common">Proteus morganii</name>
    <dbReference type="NCBI Taxonomy" id="582"/>
    <lineage>
        <taxon>Bacteria</taxon>
        <taxon>Pseudomonadati</taxon>
        <taxon>Pseudomonadota</taxon>
        <taxon>Gammaproteobacteria</taxon>
        <taxon>Enterobacterales</taxon>
        <taxon>Morganellaceae</taxon>
        <taxon>Morganella</taxon>
    </lineage>
</organism>
<keyword evidence="5 7" id="KW-0472">Membrane</keyword>
<dbReference type="Proteomes" id="UP000286908">
    <property type="component" value="Unassembled WGS sequence"/>
</dbReference>
<evidence type="ECO:0000256" key="5">
    <source>
        <dbReference type="ARBA" id="ARBA00023136"/>
    </source>
</evidence>
<feature type="region of interest" description="Disordered" evidence="6">
    <location>
        <begin position="144"/>
        <end position="175"/>
    </location>
</feature>
<feature type="region of interest" description="Disordered" evidence="6">
    <location>
        <begin position="48"/>
        <end position="130"/>
    </location>
</feature>
<keyword evidence="3 7" id="KW-0812">Transmembrane</keyword>
<comment type="subcellular location">
    <subcellularLocation>
        <location evidence="1">Membrane</location>
        <topology evidence="1">Single-pass membrane protein</topology>
    </subcellularLocation>
</comment>
<feature type="compositionally biased region" description="Polar residues" evidence="6">
    <location>
        <begin position="53"/>
        <end position="73"/>
    </location>
</feature>
<dbReference type="InterPro" id="IPR005498">
    <property type="entry name" value="T4SS_VirB10/TraB/TrbI"/>
</dbReference>
<dbReference type="AlphaFoldDB" id="A0A433ZPR2"/>
<keyword evidence="4 7" id="KW-1133">Transmembrane helix</keyword>
<dbReference type="GO" id="GO:0016020">
    <property type="term" value="C:membrane"/>
    <property type="evidence" value="ECO:0007669"/>
    <property type="project" value="UniProtKB-SubCell"/>
</dbReference>
<evidence type="ECO:0000313" key="9">
    <source>
        <dbReference type="Proteomes" id="UP000286908"/>
    </source>
</evidence>
<evidence type="ECO:0000256" key="1">
    <source>
        <dbReference type="ARBA" id="ARBA00004167"/>
    </source>
</evidence>
<protein>
    <recommendedName>
        <fullName evidence="10">Conjugal transfer protein TrbI</fullName>
    </recommendedName>
</protein>
<dbReference type="CDD" id="cd16429">
    <property type="entry name" value="VirB10"/>
    <property type="match status" value="1"/>
</dbReference>
<dbReference type="Gene3D" id="2.40.128.260">
    <property type="entry name" value="Type IV secretion system, VirB10/TraB/TrbI"/>
    <property type="match status" value="1"/>
</dbReference>
<name>A0A433ZPR2_MORMO</name>
<evidence type="ECO:0008006" key="10">
    <source>
        <dbReference type="Google" id="ProtNLM"/>
    </source>
</evidence>
<evidence type="ECO:0000256" key="4">
    <source>
        <dbReference type="ARBA" id="ARBA00022989"/>
    </source>
</evidence>
<dbReference type="EMBL" id="NRQY01000005">
    <property type="protein sequence ID" value="RUT64112.1"/>
    <property type="molecule type" value="Genomic_DNA"/>
</dbReference>
<dbReference type="OrthoDB" id="9766860at2"/>
<feature type="transmembrane region" description="Helical" evidence="7">
    <location>
        <begin position="21"/>
        <end position="41"/>
    </location>
</feature>
<feature type="compositionally biased region" description="Polar residues" evidence="6">
    <location>
        <begin position="230"/>
        <end position="239"/>
    </location>
</feature>